<evidence type="ECO:0000256" key="5">
    <source>
        <dbReference type="ARBA" id="ARBA00022801"/>
    </source>
</evidence>
<evidence type="ECO:0000256" key="3">
    <source>
        <dbReference type="ARBA" id="ARBA00022722"/>
    </source>
</evidence>
<comment type="similarity">
    <text evidence="1">Belongs to the HicA mRNA interferase family.</text>
</comment>
<keyword evidence="3" id="KW-0540">Nuclease</keyword>
<gene>
    <name evidence="8" type="ORF">HXW94_06355</name>
</gene>
<keyword evidence="5" id="KW-0378">Hydrolase</keyword>
<sequence>MKRQKLLKAIKEKGAVMIRQGGQHEVWESKNGYRFAVPRHADIKEGTAKSIIKQADK</sequence>
<comment type="caution">
    <text evidence="8">The sequence shown here is derived from an EMBL/GenBank/DDBJ whole genome shotgun (WGS) entry which is preliminary data.</text>
</comment>
<evidence type="ECO:0000256" key="7">
    <source>
        <dbReference type="ARBA" id="ARBA00023016"/>
    </source>
</evidence>
<dbReference type="InterPro" id="IPR012933">
    <property type="entry name" value="HicA_mRNA_interferase"/>
</dbReference>
<dbReference type="InterPro" id="IPR038570">
    <property type="entry name" value="HicA_sf"/>
</dbReference>
<organism evidence="8 9">
    <name type="scientific">Desulfobacter latus</name>
    <dbReference type="NCBI Taxonomy" id="2292"/>
    <lineage>
        <taxon>Bacteria</taxon>
        <taxon>Pseudomonadati</taxon>
        <taxon>Thermodesulfobacteriota</taxon>
        <taxon>Desulfobacteria</taxon>
        <taxon>Desulfobacterales</taxon>
        <taxon>Desulfobacteraceae</taxon>
        <taxon>Desulfobacter</taxon>
    </lineage>
</organism>
<dbReference type="GO" id="GO:0003729">
    <property type="term" value="F:mRNA binding"/>
    <property type="evidence" value="ECO:0007669"/>
    <property type="project" value="InterPro"/>
</dbReference>
<dbReference type="Proteomes" id="UP000553343">
    <property type="component" value="Unassembled WGS sequence"/>
</dbReference>
<dbReference type="GO" id="GO:0004519">
    <property type="term" value="F:endonuclease activity"/>
    <property type="evidence" value="ECO:0007669"/>
    <property type="project" value="UniProtKB-KW"/>
</dbReference>
<name>A0A850T0K9_9BACT</name>
<dbReference type="SUPFAM" id="SSF54786">
    <property type="entry name" value="YcfA/nrd intein domain"/>
    <property type="match status" value="1"/>
</dbReference>
<evidence type="ECO:0000256" key="2">
    <source>
        <dbReference type="ARBA" id="ARBA00022649"/>
    </source>
</evidence>
<proteinExistence type="inferred from homology"/>
<dbReference type="RefSeq" id="WP_178366063.1">
    <property type="nucleotide sequence ID" value="NZ_JACADJ010000014.1"/>
</dbReference>
<dbReference type="AlphaFoldDB" id="A0A850T0K9"/>
<keyword evidence="2" id="KW-1277">Toxin-antitoxin system</keyword>
<reference evidence="8 9" key="1">
    <citation type="submission" date="2020-06" db="EMBL/GenBank/DDBJ databases">
        <title>High-quality draft genome of sulfate reducer Desulfobacter latus type strain AcrS2 isolated from marine sediment.</title>
        <authorList>
            <person name="Hoppe M."/>
            <person name="Larsen C.K."/>
            <person name="Marshall I.P.G."/>
            <person name="Schramm A."/>
            <person name="Marietou A.G."/>
        </authorList>
    </citation>
    <scope>NUCLEOTIDE SEQUENCE [LARGE SCALE GENOMIC DNA]</scope>
    <source>
        <strain evidence="8 9">AcRS2</strain>
    </source>
</reference>
<evidence type="ECO:0000256" key="6">
    <source>
        <dbReference type="ARBA" id="ARBA00022884"/>
    </source>
</evidence>
<keyword evidence="4" id="KW-0255">Endonuclease</keyword>
<dbReference type="EMBL" id="JACADJ010000014">
    <property type="protein sequence ID" value="NWH04611.1"/>
    <property type="molecule type" value="Genomic_DNA"/>
</dbReference>
<dbReference type="GO" id="GO:0016787">
    <property type="term" value="F:hydrolase activity"/>
    <property type="evidence" value="ECO:0007669"/>
    <property type="project" value="UniProtKB-KW"/>
</dbReference>
<evidence type="ECO:0000313" key="9">
    <source>
        <dbReference type="Proteomes" id="UP000553343"/>
    </source>
</evidence>
<protein>
    <submittedName>
        <fullName evidence="8">Type II toxin-antitoxin system HicA family toxin</fullName>
    </submittedName>
</protein>
<evidence type="ECO:0000313" key="8">
    <source>
        <dbReference type="EMBL" id="NWH04611.1"/>
    </source>
</evidence>
<keyword evidence="9" id="KW-1185">Reference proteome</keyword>
<accession>A0A850T0K9</accession>
<evidence type="ECO:0000256" key="1">
    <source>
        <dbReference type="ARBA" id="ARBA00006620"/>
    </source>
</evidence>
<keyword evidence="6" id="KW-0694">RNA-binding</keyword>
<evidence type="ECO:0000256" key="4">
    <source>
        <dbReference type="ARBA" id="ARBA00022759"/>
    </source>
</evidence>
<dbReference type="Gene3D" id="3.30.920.30">
    <property type="entry name" value="Hypothetical protein"/>
    <property type="match status" value="1"/>
</dbReference>
<keyword evidence="7" id="KW-0346">Stress response</keyword>
<dbReference type="Pfam" id="PF07927">
    <property type="entry name" value="HicA_toxin"/>
    <property type="match status" value="1"/>
</dbReference>